<evidence type="ECO:0000313" key="1">
    <source>
        <dbReference type="EMBL" id="VAX33891.1"/>
    </source>
</evidence>
<dbReference type="EMBL" id="UOGI01000215">
    <property type="protein sequence ID" value="VAX33891.1"/>
    <property type="molecule type" value="Genomic_DNA"/>
</dbReference>
<reference evidence="1" key="1">
    <citation type="submission" date="2018-06" db="EMBL/GenBank/DDBJ databases">
        <authorList>
            <person name="Zhirakovskaya E."/>
        </authorList>
    </citation>
    <scope>NUCLEOTIDE SEQUENCE</scope>
</reference>
<dbReference type="AlphaFoldDB" id="A0A3B1D543"/>
<name>A0A3B1D543_9ZZZZ</name>
<proteinExistence type="predicted"/>
<organism evidence="1">
    <name type="scientific">hydrothermal vent metagenome</name>
    <dbReference type="NCBI Taxonomy" id="652676"/>
    <lineage>
        <taxon>unclassified sequences</taxon>
        <taxon>metagenomes</taxon>
        <taxon>ecological metagenomes</taxon>
    </lineage>
</organism>
<accession>A0A3B1D543</accession>
<protein>
    <submittedName>
        <fullName evidence="1">Uncharacterized protein</fullName>
    </submittedName>
</protein>
<gene>
    <name evidence="1" type="ORF">MNBD_NITROSPIRAE03-276</name>
</gene>
<sequence>MHREILEILSNKPEIVTGFPDWMLSESRINYLRETEDLAIAEIAGRDSIAATLKAVETGCIKAVIPTIVYSGTEFGNWNRPFEKIALLRELLKKRGVDLFEPVILGSPELWWMLCGRHTAQLSKTFGFYTPCLGCHLYFHTIRIPLSMMINSHIIISGERESHDGRVKLNQIGIALDAYISLLKKFDRELLLPLRYIRSGDVVQSIIGRPWTEGSQQIQCVMSKNYVGENERVEYSEDAIKRFFNEFALPMAEEMIRKLA</sequence>